<keyword evidence="2" id="KW-1185">Reference proteome</keyword>
<name>A0A0C2RY90_AMAMK</name>
<dbReference type="Proteomes" id="UP000054549">
    <property type="component" value="Unassembled WGS sequence"/>
</dbReference>
<organism evidence="1 2">
    <name type="scientific">Amanita muscaria (strain Koide BX008)</name>
    <dbReference type="NCBI Taxonomy" id="946122"/>
    <lineage>
        <taxon>Eukaryota</taxon>
        <taxon>Fungi</taxon>
        <taxon>Dikarya</taxon>
        <taxon>Basidiomycota</taxon>
        <taxon>Agaricomycotina</taxon>
        <taxon>Agaricomycetes</taxon>
        <taxon>Agaricomycetidae</taxon>
        <taxon>Agaricales</taxon>
        <taxon>Pluteineae</taxon>
        <taxon>Amanitaceae</taxon>
        <taxon>Amanita</taxon>
    </lineage>
</organism>
<evidence type="ECO:0000313" key="2">
    <source>
        <dbReference type="Proteomes" id="UP000054549"/>
    </source>
</evidence>
<protein>
    <submittedName>
        <fullName evidence="1">Uncharacterized protein</fullName>
    </submittedName>
</protein>
<proteinExistence type="predicted"/>
<gene>
    <name evidence="1" type="ORF">M378DRAFT_18068</name>
</gene>
<sequence>MILIPHIIAASDTKGGARPSRRSEGFAGKIRYIADEQIHKISAIMKGRTQKALELFKIHGSNTDAEAEADTDAKKSGI</sequence>
<dbReference type="AlphaFoldDB" id="A0A0C2RY90"/>
<evidence type="ECO:0000313" key="1">
    <source>
        <dbReference type="EMBL" id="KIL55300.1"/>
    </source>
</evidence>
<accession>A0A0C2RY90</accession>
<dbReference type="InParanoid" id="A0A0C2RY90"/>
<dbReference type="HOGENOM" id="CLU_2621522_0_0_1"/>
<dbReference type="EMBL" id="KN818535">
    <property type="protein sequence ID" value="KIL55300.1"/>
    <property type="molecule type" value="Genomic_DNA"/>
</dbReference>
<reference evidence="1 2" key="1">
    <citation type="submission" date="2014-04" db="EMBL/GenBank/DDBJ databases">
        <title>Evolutionary Origins and Diversification of the Mycorrhizal Mutualists.</title>
        <authorList>
            <consortium name="DOE Joint Genome Institute"/>
            <consortium name="Mycorrhizal Genomics Consortium"/>
            <person name="Kohler A."/>
            <person name="Kuo A."/>
            <person name="Nagy L.G."/>
            <person name="Floudas D."/>
            <person name="Copeland A."/>
            <person name="Barry K.W."/>
            <person name="Cichocki N."/>
            <person name="Veneault-Fourrey C."/>
            <person name="LaButti K."/>
            <person name="Lindquist E.A."/>
            <person name="Lipzen A."/>
            <person name="Lundell T."/>
            <person name="Morin E."/>
            <person name="Murat C."/>
            <person name="Riley R."/>
            <person name="Ohm R."/>
            <person name="Sun H."/>
            <person name="Tunlid A."/>
            <person name="Henrissat B."/>
            <person name="Grigoriev I.V."/>
            <person name="Hibbett D.S."/>
            <person name="Martin F."/>
        </authorList>
    </citation>
    <scope>NUCLEOTIDE SEQUENCE [LARGE SCALE GENOMIC DNA]</scope>
    <source>
        <strain evidence="1 2">Koide BX008</strain>
    </source>
</reference>